<accession>A0A8X6P4Z1</accession>
<evidence type="ECO:0000313" key="2">
    <source>
        <dbReference type="Proteomes" id="UP000887013"/>
    </source>
</evidence>
<name>A0A8X6P4Z1_NEPPI</name>
<dbReference type="EMBL" id="BMAW01064715">
    <property type="protein sequence ID" value="GFT46694.1"/>
    <property type="molecule type" value="Genomic_DNA"/>
</dbReference>
<comment type="caution">
    <text evidence="1">The sequence shown here is derived from an EMBL/GenBank/DDBJ whole genome shotgun (WGS) entry which is preliminary data.</text>
</comment>
<protein>
    <submittedName>
        <fullName evidence="1">Uncharacterized protein</fullName>
    </submittedName>
</protein>
<reference evidence="1" key="1">
    <citation type="submission" date="2020-08" db="EMBL/GenBank/DDBJ databases">
        <title>Multicomponent nature underlies the extraordinary mechanical properties of spider dragline silk.</title>
        <authorList>
            <person name="Kono N."/>
            <person name="Nakamura H."/>
            <person name="Mori M."/>
            <person name="Yoshida Y."/>
            <person name="Ohtoshi R."/>
            <person name="Malay A.D."/>
            <person name="Moran D.A.P."/>
            <person name="Tomita M."/>
            <person name="Numata K."/>
            <person name="Arakawa K."/>
        </authorList>
    </citation>
    <scope>NUCLEOTIDE SEQUENCE</scope>
</reference>
<proteinExistence type="predicted"/>
<organism evidence="1 2">
    <name type="scientific">Nephila pilipes</name>
    <name type="common">Giant wood spider</name>
    <name type="synonym">Nephila maculata</name>
    <dbReference type="NCBI Taxonomy" id="299642"/>
    <lineage>
        <taxon>Eukaryota</taxon>
        <taxon>Metazoa</taxon>
        <taxon>Ecdysozoa</taxon>
        <taxon>Arthropoda</taxon>
        <taxon>Chelicerata</taxon>
        <taxon>Arachnida</taxon>
        <taxon>Araneae</taxon>
        <taxon>Araneomorphae</taxon>
        <taxon>Entelegynae</taxon>
        <taxon>Araneoidea</taxon>
        <taxon>Nephilidae</taxon>
        <taxon>Nephila</taxon>
    </lineage>
</organism>
<evidence type="ECO:0000313" key="1">
    <source>
        <dbReference type="EMBL" id="GFT46694.1"/>
    </source>
</evidence>
<sequence length="67" mass="7346">MSSKPMILCKIAPFGFTETMKWSGNSPMDYWTGVEADALGEPRSGNNPEGRNSTYARGGITVLYVEQ</sequence>
<dbReference type="AlphaFoldDB" id="A0A8X6P4Z1"/>
<dbReference type="Proteomes" id="UP000887013">
    <property type="component" value="Unassembled WGS sequence"/>
</dbReference>
<keyword evidence="2" id="KW-1185">Reference proteome</keyword>
<gene>
    <name evidence="1" type="ORF">NPIL_488381</name>
</gene>